<keyword evidence="5 6" id="KW-0687">Ribonucleoprotein</keyword>
<dbReference type="Gene3D" id="3.30.70.330">
    <property type="match status" value="1"/>
</dbReference>
<dbReference type="AlphaFoldDB" id="A0AB35C0Z1"/>
<evidence type="ECO:0000313" key="9">
    <source>
        <dbReference type="Proteomes" id="UP000680020"/>
    </source>
</evidence>
<dbReference type="SUPFAM" id="SSF54189">
    <property type="entry name" value="Ribosomal proteins S24e, L23 and L15e"/>
    <property type="match status" value="1"/>
</dbReference>
<organism evidence="8 9">
    <name type="scientific">Wohlfahrtiimonas chitiniclastica</name>
    <dbReference type="NCBI Taxonomy" id="400946"/>
    <lineage>
        <taxon>Bacteria</taxon>
        <taxon>Pseudomonadati</taxon>
        <taxon>Pseudomonadota</taxon>
        <taxon>Gammaproteobacteria</taxon>
        <taxon>Cardiobacteriales</taxon>
        <taxon>Ignatzschineriaceae</taxon>
        <taxon>Wohlfahrtiimonas</taxon>
    </lineage>
</organism>
<keyword evidence="4 6" id="KW-0689">Ribosomal protein</keyword>
<sequence>MSMKEERLMQIILAPHASEKTARLEEKAGQICFKVLKDATKLEIKQAVELNFNVKVSAVTVVVQNGKQKRLGRFVGQRQDWKKAYVTLADGQTIDFVGGA</sequence>
<evidence type="ECO:0000256" key="7">
    <source>
        <dbReference type="RuleBase" id="RU003934"/>
    </source>
</evidence>
<evidence type="ECO:0000256" key="4">
    <source>
        <dbReference type="ARBA" id="ARBA00022980"/>
    </source>
</evidence>
<dbReference type="Pfam" id="PF00276">
    <property type="entry name" value="Ribosomal_L23"/>
    <property type="match status" value="1"/>
</dbReference>
<comment type="similarity">
    <text evidence="1 6 7">Belongs to the universal ribosomal protein uL23 family.</text>
</comment>
<comment type="subunit">
    <text evidence="6">Part of the 50S ribosomal subunit. Contacts protein L29, and trigger factor when it is bound to the ribosome.</text>
</comment>
<dbReference type="RefSeq" id="WP_008315928.1">
    <property type="nucleotide sequence ID" value="NZ_CP115969.1"/>
</dbReference>
<dbReference type="EMBL" id="JAGIBU010000003">
    <property type="protein sequence ID" value="MBS7824460.1"/>
    <property type="molecule type" value="Genomic_DNA"/>
</dbReference>
<protein>
    <recommendedName>
        <fullName evidence="6">Large ribosomal subunit protein uL23</fullName>
    </recommendedName>
</protein>
<evidence type="ECO:0000256" key="2">
    <source>
        <dbReference type="ARBA" id="ARBA00022730"/>
    </source>
</evidence>
<proteinExistence type="inferred from homology"/>
<dbReference type="InterPro" id="IPR013025">
    <property type="entry name" value="Ribosomal_uL23-like"/>
</dbReference>
<dbReference type="HAMAP" id="MF_01369_B">
    <property type="entry name" value="Ribosomal_uL23_B"/>
    <property type="match status" value="1"/>
</dbReference>
<dbReference type="GO" id="GO:1990904">
    <property type="term" value="C:ribonucleoprotein complex"/>
    <property type="evidence" value="ECO:0007669"/>
    <property type="project" value="UniProtKB-KW"/>
</dbReference>
<evidence type="ECO:0000256" key="3">
    <source>
        <dbReference type="ARBA" id="ARBA00022884"/>
    </source>
</evidence>
<keyword evidence="2 6" id="KW-0699">rRNA-binding</keyword>
<dbReference type="NCBIfam" id="NF004359">
    <property type="entry name" value="PRK05738.1-3"/>
    <property type="match status" value="1"/>
</dbReference>
<comment type="caution">
    <text evidence="8">The sequence shown here is derived from an EMBL/GenBank/DDBJ whole genome shotgun (WGS) entry which is preliminary data.</text>
</comment>
<dbReference type="GO" id="GO:0003735">
    <property type="term" value="F:structural constituent of ribosome"/>
    <property type="evidence" value="ECO:0007669"/>
    <property type="project" value="InterPro"/>
</dbReference>
<dbReference type="InterPro" id="IPR012678">
    <property type="entry name" value="Ribosomal_uL23/eL15/eS24_sf"/>
</dbReference>
<reference evidence="8" key="1">
    <citation type="submission" date="2021-03" db="EMBL/GenBank/DDBJ databases">
        <title>Identification and antibiotic profiling of Wohlfahrtiimonas chitiniclastica, an underestimated human pathogen.</title>
        <authorList>
            <person name="Kopf A."/>
            <person name="Bunk B."/>
            <person name="Coldewey S."/>
            <person name="Gunzer F."/>
            <person name="Riedel T."/>
            <person name="Schroettner P."/>
        </authorList>
    </citation>
    <scope>NUCLEOTIDE SEQUENCE</scope>
    <source>
        <strain evidence="8">DSM 100917</strain>
    </source>
</reference>
<dbReference type="InterPro" id="IPR012677">
    <property type="entry name" value="Nucleotide-bd_a/b_plait_sf"/>
</dbReference>
<evidence type="ECO:0000313" key="8">
    <source>
        <dbReference type="EMBL" id="MBS7824460.1"/>
    </source>
</evidence>
<evidence type="ECO:0000256" key="1">
    <source>
        <dbReference type="ARBA" id="ARBA00006700"/>
    </source>
</evidence>
<accession>A0AB35C0Z1</accession>
<evidence type="ECO:0000256" key="6">
    <source>
        <dbReference type="HAMAP-Rule" id="MF_01369"/>
    </source>
</evidence>
<dbReference type="FunFam" id="3.30.70.330:FF:000001">
    <property type="entry name" value="50S ribosomal protein L23"/>
    <property type="match status" value="1"/>
</dbReference>
<name>A0AB35C0Z1_9GAMM</name>
<dbReference type="GO" id="GO:0019843">
    <property type="term" value="F:rRNA binding"/>
    <property type="evidence" value="ECO:0007669"/>
    <property type="project" value="UniProtKB-UniRule"/>
</dbReference>
<dbReference type="Proteomes" id="UP000680020">
    <property type="component" value="Unassembled WGS sequence"/>
</dbReference>
<dbReference type="NCBIfam" id="NF004363">
    <property type="entry name" value="PRK05738.2-4"/>
    <property type="match status" value="1"/>
</dbReference>
<dbReference type="PROSITE" id="PS00050">
    <property type="entry name" value="RIBOSOMAL_L23"/>
    <property type="match status" value="1"/>
</dbReference>
<dbReference type="GO" id="GO:0006412">
    <property type="term" value="P:translation"/>
    <property type="evidence" value="ECO:0007669"/>
    <property type="project" value="UniProtKB-UniRule"/>
</dbReference>
<dbReference type="PANTHER" id="PTHR11620">
    <property type="entry name" value="60S RIBOSOMAL PROTEIN L23A"/>
    <property type="match status" value="1"/>
</dbReference>
<gene>
    <name evidence="6 8" type="primary">rplW</name>
    <name evidence="8" type="ORF">J7561_04500</name>
</gene>
<keyword evidence="3 6" id="KW-0694">RNA-binding</keyword>
<dbReference type="GeneID" id="58263909"/>
<comment type="function">
    <text evidence="6">One of the early assembly proteins it binds 23S rRNA. One of the proteins that surrounds the polypeptide exit tunnel on the outside of the ribosome. Forms the main docking site for trigger factor binding to the ribosome.</text>
</comment>
<dbReference type="GO" id="GO:0005840">
    <property type="term" value="C:ribosome"/>
    <property type="evidence" value="ECO:0007669"/>
    <property type="project" value="UniProtKB-KW"/>
</dbReference>
<dbReference type="InterPro" id="IPR001014">
    <property type="entry name" value="Ribosomal_uL23_CS"/>
</dbReference>
<evidence type="ECO:0000256" key="5">
    <source>
        <dbReference type="ARBA" id="ARBA00023274"/>
    </source>
</evidence>